<keyword evidence="7" id="KW-0012">Acyltransferase</keyword>
<evidence type="ECO:0000256" key="1">
    <source>
        <dbReference type="ARBA" id="ARBA00007274"/>
    </source>
</evidence>
<dbReference type="InterPro" id="IPR001451">
    <property type="entry name" value="Hexapep"/>
</dbReference>
<keyword evidence="4 9" id="KW-0808">Transferase</keyword>
<dbReference type="GO" id="GO:0046677">
    <property type="term" value="P:response to antibiotic"/>
    <property type="evidence" value="ECO:0007669"/>
    <property type="project" value="UniProtKB-KW"/>
</dbReference>
<comment type="caution">
    <text evidence="9">The sequence shown here is derived from an EMBL/GenBank/DDBJ whole genome shotgun (WGS) entry which is preliminary data.</text>
</comment>
<evidence type="ECO:0000313" key="9">
    <source>
        <dbReference type="EMBL" id="GAM55320.1"/>
    </source>
</evidence>
<dbReference type="Gene3D" id="2.160.10.10">
    <property type="entry name" value="Hexapeptide repeat proteins"/>
    <property type="match status" value="1"/>
</dbReference>
<dbReference type="GO" id="GO:0008811">
    <property type="term" value="F:chloramphenicol O-acetyltransferase activity"/>
    <property type="evidence" value="ECO:0007669"/>
    <property type="project" value="UniProtKB-EC"/>
</dbReference>
<keyword evidence="10" id="KW-1185">Reference proteome</keyword>
<evidence type="ECO:0000256" key="7">
    <source>
        <dbReference type="ARBA" id="ARBA00023315"/>
    </source>
</evidence>
<comment type="catalytic activity">
    <reaction evidence="8">
        <text>chloramphenicol + acetyl-CoA = chloramphenicol 3-acetate + CoA</text>
        <dbReference type="Rhea" id="RHEA:18421"/>
        <dbReference type="ChEBI" id="CHEBI:16730"/>
        <dbReference type="ChEBI" id="CHEBI:17698"/>
        <dbReference type="ChEBI" id="CHEBI:57287"/>
        <dbReference type="ChEBI" id="CHEBI:57288"/>
        <dbReference type="EC" id="2.3.1.28"/>
    </reaction>
</comment>
<dbReference type="InterPro" id="IPR018357">
    <property type="entry name" value="Hexapep_transf_CS"/>
</dbReference>
<gene>
    <name evidence="9" type="ORF">JCM19231_5152</name>
</gene>
<protein>
    <recommendedName>
        <fullName evidence="3">Chloramphenicol acetyltransferase</fullName>
        <ecNumber evidence="2">2.3.1.28</ecNumber>
    </recommendedName>
</protein>
<keyword evidence="6" id="KW-0046">Antibiotic resistance</keyword>
<dbReference type="PANTHER" id="PTHR43300:SF12">
    <property type="entry name" value="CHLORAMPHENICOL ACETYLTRANSFERASE"/>
    <property type="match status" value="1"/>
</dbReference>
<evidence type="ECO:0000256" key="5">
    <source>
        <dbReference type="ARBA" id="ARBA00022737"/>
    </source>
</evidence>
<dbReference type="AlphaFoldDB" id="A0A0B8NKT3"/>
<evidence type="ECO:0000313" key="10">
    <source>
        <dbReference type="Proteomes" id="UP000031671"/>
    </source>
</evidence>
<organism evidence="9 10">
    <name type="scientific">Vibrio ishigakensis</name>
    <dbReference type="NCBI Taxonomy" id="1481914"/>
    <lineage>
        <taxon>Bacteria</taxon>
        <taxon>Pseudomonadati</taxon>
        <taxon>Pseudomonadota</taxon>
        <taxon>Gammaproteobacteria</taxon>
        <taxon>Vibrionales</taxon>
        <taxon>Vibrionaceae</taxon>
        <taxon>Vibrio</taxon>
    </lineage>
</organism>
<reference evidence="9 10" key="2">
    <citation type="submission" date="2015-01" db="EMBL/GenBank/DDBJ databases">
        <authorList>
            <consortium name="NBRP consortium"/>
            <person name="Sawabe T."/>
            <person name="Meirelles P."/>
            <person name="Feng G."/>
            <person name="Sayaka M."/>
            <person name="Hattori M."/>
            <person name="Ohkuma M."/>
        </authorList>
    </citation>
    <scope>NUCLEOTIDE SEQUENCE [LARGE SCALE GENOMIC DNA]</scope>
    <source>
        <strain evidence="10">JCM 19231</strain>
    </source>
</reference>
<dbReference type="EC" id="2.3.1.28" evidence="2"/>
<dbReference type="SUPFAM" id="SSF51161">
    <property type="entry name" value="Trimeric LpxA-like enzymes"/>
    <property type="match status" value="1"/>
</dbReference>
<dbReference type="PANTHER" id="PTHR43300">
    <property type="entry name" value="ACETYLTRANSFERASE"/>
    <property type="match status" value="1"/>
</dbReference>
<evidence type="ECO:0000256" key="4">
    <source>
        <dbReference type="ARBA" id="ARBA00022679"/>
    </source>
</evidence>
<dbReference type="PROSITE" id="PS00101">
    <property type="entry name" value="HEXAPEP_TRANSFERASES"/>
    <property type="match status" value="1"/>
</dbReference>
<reference evidence="9 10" key="1">
    <citation type="submission" date="2015-01" db="EMBL/GenBank/DDBJ databases">
        <title>Vibrio sp. C1 JCM 19231 whole genome shotgun sequence.</title>
        <authorList>
            <person name="Sawabe T."/>
            <person name="Meirelles P."/>
            <person name="Feng G."/>
            <person name="Sayaka M."/>
            <person name="Hattori M."/>
            <person name="Ohkuma M."/>
        </authorList>
    </citation>
    <scope>NUCLEOTIDE SEQUENCE [LARGE SCALE GENOMIC DNA]</scope>
    <source>
        <strain evidence="10">JCM 19231</strain>
    </source>
</reference>
<dbReference type="Pfam" id="PF00132">
    <property type="entry name" value="Hexapep"/>
    <property type="match status" value="1"/>
</dbReference>
<keyword evidence="5" id="KW-0677">Repeat</keyword>
<dbReference type="RefSeq" id="WP_261836010.1">
    <property type="nucleotide sequence ID" value="NZ_AP024882.1"/>
</dbReference>
<accession>A0A0B8NKT3</accession>
<sequence>MKQFETWLAGQNLKEQVVNPNIEVGDHSYYSGFYHDKSFEEHAVRYLLGDGVTQDEWNSGVFGEVDKLRIGKFVSIASGATFMMAGNQGHRIDWISTFPFDSSEFGNGVKSGFKRAGDTVIGNDVWIGTEAMIMPGVRIGNGAVIGARSVITKDVEPYSVVVGNNHMVKKRFDDELIEVLERIQWWNWPLELLKGAMPILCSGDIKRLERYYLESGLS</sequence>
<dbReference type="InterPro" id="IPR011004">
    <property type="entry name" value="Trimer_LpxA-like_sf"/>
</dbReference>
<name>A0A0B8NKT3_9VIBR</name>
<dbReference type="CDD" id="cd03349">
    <property type="entry name" value="LbH_XAT"/>
    <property type="match status" value="1"/>
</dbReference>
<dbReference type="EMBL" id="BBRZ01000012">
    <property type="protein sequence ID" value="GAM55320.1"/>
    <property type="molecule type" value="Genomic_DNA"/>
</dbReference>
<evidence type="ECO:0000256" key="6">
    <source>
        <dbReference type="ARBA" id="ARBA00023251"/>
    </source>
</evidence>
<evidence type="ECO:0000256" key="8">
    <source>
        <dbReference type="ARBA" id="ARBA00047633"/>
    </source>
</evidence>
<evidence type="ECO:0000256" key="3">
    <source>
        <dbReference type="ARBA" id="ARBA00020291"/>
    </source>
</evidence>
<dbReference type="InterPro" id="IPR050179">
    <property type="entry name" value="Trans_hexapeptide_repeat"/>
</dbReference>
<proteinExistence type="inferred from homology"/>
<dbReference type="Proteomes" id="UP000031671">
    <property type="component" value="Unassembled WGS sequence"/>
</dbReference>
<evidence type="ECO:0000256" key="2">
    <source>
        <dbReference type="ARBA" id="ARBA00013235"/>
    </source>
</evidence>
<comment type="similarity">
    <text evidence="1">Belongs to the transferase hexapeptide repeat family.</text>
</comment>